<evidence type="ECO:0000313" key="2">
    <source>
        <dbReference type="EMBL" id="CDZ86579.1"/>
    </source>
</evidence>
<reference evidence="2" key="1">
    <citation type="submission" date="2014-06" db="EMBL/GenBank/DDBJ databases">
        <authorList>
            <person name="Urmite Genomes Urmite Genomes"/>
        </authorList>
    </citation>
    <scope>NUCLEOTIDE SEQUENCE</scope>
</reference>
<gene>
    <name evidence="2" type="ORF">BN1086_04830</name>
</gene>
<dbReference type="AlphaFoldDB" id="A0A078LQG5"/>
<evidence type="ECO:0000259" key="1">
    <source>
        <dbReference type="Pfam" id="PF08937"/>
    </source>
</evidence>
<dbReference type="Pfam" id="PF08937">
    <property type="entry name" value="ThsB_TIR"/>
    <property type="match status" value="1"/>
</dbReference>
<dbReference type="PATRIC" id="fig|545.12.peg.4857"/>
<organism evidence="2">
    <name type="scientific">Citrobacter koseri</name>
    <name type="common">Citrobacter diversus</name>
    <dbReference type="NCBI Taxonomy" id="545"/>
    <lineage>
        <taxon>Bacteria</taxon>
        <taxon>Pseudomonadati</taxon>
        <taxon>Pseudomonadota</taxon>
        <taxon>Gammaproteobacteria</taxon>
        <taxon>Enterobacterales</taxon>
        <taxon>Enterobacteriaceae</taxon>
        <taxon>Citrobacter</taxon>
    </lineage>
</organism>
<accession>A0A078LQG5</accession>
<sequence length="204" mass="24323">MTKHKVFISYHHANDQWYKNELEKMNDIFDIFVNRSVSLGDIDDEEEPQKIREIIRDEYLRDTSVLILLVGTETKNRKHVDWELYSSMRDSPRNGKSGVFVINLPSTGTNYVRASHGENEKNELHPNITEWITINDRATYKERYPYMPERIIDNLMSEKSYISIVNWDQIHNNPENLRKMIELTFQDKDKCEYVFSTPMRMRNG</sequence>
<dbReference type="InterPro" id="IPR015032">
    <property type="entry name" value="ThsB__TIR-like_domain"/>
</dbReference>
<name>A0A078LQG5_CITKO</name>
<proteinExistence type="predicted"/>
<protein>
    <recommendedName>
        <fullName evidence="1">Thoeris protein ThsB TIR-like domain-containing protein</fullName>
    </recommendedName>
</protein>
<dbReference type="EMBL" id="LK931337">
    <property type="protein sequence ID" value="CDZ86579.1"/>
    <property type="molecule type" value="Genomic_DNA"/>
</dbReference>
<feature type="domain" description="Thoeris protein ThsB TIR-like" evidence="1">
    <location>
        <begin position="7"/>
        <end position="107"/>
    </location>
</feature>